<name>A0A2J6PYC5_9HELO</name>
<evidence type="ECO:0000313" key="1">
    <source>
        <dbReference type="EMBL" id="PMD19032.1"/>
    </source>
</evidence>
<dbReference type="Proteomes" id="UP000235672">
    <property type="component" value="Unassembled WGS sequence"/>
</dbReference>
<dbReference type="AlphaFoldDB" id="A0A2J6PYC5"/>
<dbReference type="EMBL" id="KZ613491">
    <property type="protein sequence ID" value="PMD19032.1"/>
    <property type="molecule type" value="Genomic_DNA"/>
</dbReference>
<proteinExistence type="predicted"/>
<keyword evidence="2" id="KW-1185">Reference proteome</keyword>
<evidence type="ECO:0000313" key="2">
    <source>
        <dbReference type="Proteomes" id="UP000235672"/>
    </source>
</evidence>
<organism evidence="1 2">
    <name type="scientific">Hyaloscypha hepaticicola</name>
    <dbReference type="NCBI Taxonomy" id="2082293"/>
    <lineage>
        <taxon>Eukaryota</taxon>
        <taxon>Fungi</taxon>
        <taxon>Dikarya</taxon>
        <taxon>Ascomycota</taxon>
        <taxon>Pezizomycotina</taxon>
        <taxon>Leotiomycetes</taxon>
        <taxon>Helotiales</taxon>
        <taxon>Hyaloscyphaceae</taxon>
        <taxon>Hyaloscypha</taxon>
    </lineage>
</organism>
<sequence length="151" mass="16729">MIHASKNPSLNFDARSLDHSPANSESSIAAPLRHNISSFHIDMQIQLISLLHRPASMRARRNHFASHVLKLAHDEYQELWLLLHLTRDGSPFEGHEGVIKQIEVLRTELTFALERWKALAEVEGSHGAAGAEAGLSLGGFGRLESIIITLV</sequence>
<gene>
    <name evidence="1" type="ORF">NA56DRAFT_213085</name>
</gene>
<reference evidence="1 2" key="1">
    <citation type="submission" date="2016-05" db="EMBL/GenBank/DDBJ databases">
        <title>A degradative enzymes factory behind the ericoid mycorrhizal symbiosis.</title>
        <authorList>
            <consortium name="DOE Joint Genome Institute"/>
            <person name="Martino E."/>
            <person name="Morin E."/>
            <person name="Grelet G."/>
            <person name="Kuo A."/>
            <person name="Kohler A."/>
            <person name="Daghino S."/>
            <person name="Barry K."/>
            <person name="Choi C."/>
            <person name="Cichocki N."/>
            <person name="Clum A."/>
            <person name="Copeland A."/>
            <person name="Hainaut M."/>
            <person name="Haridas S."/>
            <person name="Labutti K."/>
            <person name="Lindquist E."/>
            <person name="Lipzen A."/>
            <person name="Khouja H.-R."/>
            <person name="Murat C."/>
            <person name="Ohm R."/>
            <person name="Olson A."/>
            <person name="Spatafora J."/>
            <person name="Veneault-Fourrey C."/>
            <person name="Henrissat B."/>
            <person name="Grigoriev I."/>
            <person name="Martin F."/>
            <person name="Perotto S."/>
        </authorList>
    </citation>
    <scope>NUCLEOTIDE SEQUENCE [LARGE SCALE GENOMIC DNA]</scope>
    <source>
        <strain evidence="1 2">UAMH 7357</strain>
    </source>
</reference>
<protein>
    <submittedName>
        <fullName evidence="1">Uncharacterized protein</fullName>
    </submittedName>
</protein>
<accession>A0A2J6PYC5</accession>